<name>A0A2D3VF81_9PEZI</name>
<dbReference type="EMBL" id="FJUY01000021">
    <property type="protein sequence ID" value="CZT24515.1"/>
    <property type="molecule type" value="Genomic_DNA"/>
</dbReference>
<protein>
    <submittedName>
        <fullName evidence="1">Uncharacterized protein</fullName>
    </submittedName>
</protein>
<dbReference type="RefSeq" id="XP_023631239.1">
    <property type="nucleotide sequence ID" value="XM_023775471.1"/>
</dbReference>
<reference evidence="1 2" key="1">
    <citation type="submission" date="2016-03" db="EMBL/GenBank/DDBJ databases">
        <authorList>
            <person name="Ploux O."/>
        </authorList>
    </citation>
    <scope>NUCLEOTIDE SEQUENCE [LARGE SCALE GENOMIC DNA]</scope>
    <source>
        <strain evidence="1 2">URUG2</strain>
    </source>
</reference>
<keyword evidence="2" id="KW-1185">Reference proteome</keyword>
<proteinExistence type="predicted"/>
<evidence type="ECO:0000313" key="1">
    <source>
        <dbReference type="EMBL" id="CZT24515.1"/>
    </source>
</evidence>
<dbReference type="AlphaFoldDB" id="A0A2D3VF81"/>
<organism evidence="1 2">
    <name type="scientific">Ramularia collo-cygni</name>
    <dbReference type="NCBI Taxonomy" id="112498"/>
    <lineage>
        <taxon>Eukaryota</taxon>
        <taxon>Fungi</taxon>
        <taxon>Dikarya</taxon>
        <taxon>Ascomycota</taxon>
        <taxon>Pezizomycotina</taxon>
        <taxon>Dothideomycetes</taxon>
        <taxon>Dothideomycetidae</taxon>
        <taxon>Mycosphaerellales</taxon>
        <taxon>Mycosphaerellaceae</taxon>
        <taxon>Ramularia</taxon>
    </lineage>
</organism>
<sequence length="70" mass="7772">MSKYSLRYGSKMRLTLLEFGWPNNHPLHSSPSLLSTAINDETMMQWLVDQQGADMNATSSLGESVLSLAI</sequence>
<accession>A0A2D3VF81</accession>
<evidence type="ECO:0000313" key="2">
    <source>
        <dbReference type="Proteomes" id="UP000225277"/>
    </source>
</evidence>
<gene>
    <name evidence="1" type="ORF">RCC_10240</name>
</gene>
<dbReference type="Proteomes" id="UP000225277">
    <property type="component" value="Unassembled WGS sequence"/>
</dbReference>
<dbReference type="GeneID" id="35605287"/>